<organism evidence="2 3">
    <name type="scientific">Afipia felis</name>
    <name type="common">Cat scratch disease bacillus</name>
    <dbReference type="NCBI Taxonomy" id="1035"/>
    <lineage>
        <taxon>Bacteria</taxon>
        <taxon>Pseudomonadati</taxon>
        <taxon>Pseudomonadota</taxon>
        <taxon>Alphaproteobacteria</taxon>
        <taxon>Hyphomicrobiales</taxon>
        <taxon>Nitrobacteraceae</taxon>
        <taxon>Afipia</taxon>
    </lineage>
</organism>
<dbReference type="PANTHER" id="PTHR34301">
    <property type="entry name" value="DNA-BINDING PROTEIN-RELATED"/>
    <property type="match status" value="1"/>
</dbReference>
<sequence>MKTIDETVSILGYLAEQHSQKPVIVIDEFERITEASERMLFADFIKQIGDQSVPIKFVFCGIGSALSDLLDAHHSCYRYLTAVPLERLALHPCLEIIFFAAKALGITVEDTSLYRIAQISDGFPHYVHLMSEKLFWQAFVDENDVKQTNSTHYTTAIRASVIDIEPHLKAMYEKASLKYKADYESVLWAVADHHQLKRRSTDIYQSYIRIQRKRGEEPLPRETFNSRMNSLKRASHASIVKGNRAGWYEFSEAVVRGYVRLRAEEQGIVLGNDHPLDGRSPDSLANQPTSNIFKSRE</sequence>
<dbReference type="Proteomes" id="UP000254343">
    <property type="component" value="Unassembled WGS sequence"/>
</dbReference>
<evidence type="ECO:0000313" key="3">
    <source>
        <dbReference type="Proteomes" id="UP000254343"/>
    </source>
</evidence>
<dbReference type="EMBL" id="UIGB01000001">
    <property type="protein sequence ID" value="SUU86165.1"/>
    <property type="molecule type" value="Genomic_DNA"/>
</dbReference>
<protein>
    <submittedName>
        <fullName evidence="2">Predicted ATPase (AAA+ superfamily)</fullName>
    </submittedName>
</protein>
<gene>
    <name evidence="2" type="ORF">NCTC12722_03387</name>
</gene>
<dbReference type="PANTHER" id="PTHR34301:SF8">
    <property type="entry name" value="ATPASE DOMAIN-CONTAINING PROTEIN"/>
    <property type="match status" value="1"/>
</dbReference>
<feature type="region of interest" description="Disordered" evidence="1">
    <location>
        <begin position="271"/>
        <end position="297"/>
    </location>
</feature>
<feature type="compositionally biased region" description="Polar residues" evidence="1">
    <location>
        <begin position="283"/>
        <end position="297"/>
    </location>
</feature>
<dbReference type="AlphaFoldDB" id="A0A380WDG8"/>
<name>A0A380WDG8_AFIFE</name>
<dbReference type="SUPFAM" id="SSF52540">
    <property type="entry name" value="P-loop containing nucleoside triphosphate hydrolases"/>
    <property type="match status" value="1"/>
</dbReference>
<dbReference type="InterPro" id="IPR027417">
    <property type="entry name" value="P-loop_NTPase"/>
</dbReference>
<evidence type="ECO:0000256" key="1">
    <source>
        <dbReference type="SAM" id="MobiDB-lite"/>
    </source>
</evidence>
<proteinExistence type="predicted"/>
<accession>A0A380WDG8</accession>
<evidence type="ECO:0000313" key="2">
    <source>
        <dbReference type="EMBL" id="SUU86165.1"/>
    </source>
</evidence>
<reference evidence="2 3" key="1">
    <citation type="submission" date="2018-06" db="EMBL/GenBank/DDBJ databases">
        <authorList>
            <consortium name="Pathogen Informatics"/>
            <person name="Doyle S."/>
        </authorList>
    </citation>
    <scope>NUCLEOTIDE SEQUENCE [LARGE SCALE GENOMIC DNA]</scope>
    <source>
        <strain evidence="2 3">NCTC12722</strain>
    </source>
</reference>
<dbReference type="Gene3D" id="3.40.50.300">
    <property type="entry name" value="P-loop containing nucleotide triphosphate hydrolases"/>
    <property type="match status" value="1"/>
</dbReference>